<keyword evidence="3" id="KW-1185">Reference proteome</keyword>
<proteinExistence type="predicted"/>
<protein>
    <submittedName>
        <fullName evidence="2">(raccoon dog) hypothetical protein</fullName>
    </submittedName>
</protein>
<dbReference type="EMBL" id="CAJHUB010000666">
    <property type="protein sequence ID" value="CAD7672563.1"/>
    <property type="molecule type" value="Genomic_DNA"/>
</dbReference>
<gene>
    <name evidence="2" type="ORF">NYPRO_LOCUS5357</name>
</gene>
<evidence type="ECO:0000256" key="1">
    <source>
        <dbReference type="SAM" id="MobiDB-lite"/>
    </source>
</evidence>
<evidence type="ECO:0000313" key="2">
    <source>
        <dbReference type="EMBL" id="CAD7672563.1"/>
    </source>
</evidence>
<accession>A0A811Y5X2</accession>
<dbReference type="Proteomes" id="UP000645828">
    <property type="component" value="Unassembled WGS sequence"/>
</dbReference>
<name>A0A811Y5X2_NYCPR</name>
<feature type="region of interest" description="Disordered" evidence="1">
    <location>
        <begin position="172"/>
        <end position="195"/>
    </location>
</feature>
<reference evidence="2" key="1">
    <citation type="submission" date="2020-12" db="EMBL/GenBank/DDBJ databases">
        <authorList>
            <consortium name="Molecular Ecology Group"/>
        </authorList>
    </citation>
    <scope>NUCLEOTIDE SEQUENCE</scope>
    <source>
        <strain evidence="2">TBG_1078</strain>
    </source>
</reference>
<dbReference type="AlphaFoldDB" id="A0A811Y5X2"/>
<sequence>MHGSGGSGSREVRGDPVSFLILQPRLLEGVSLTLKGLVLSCLPAACPWLSGFAELSTQQRLGRLSCCSWERGAEKSSCPRWLPSRVQAWAASQPCLLPGPSEPRRAFRGPWRSALLRPFPADFSAPRRPLLLQTNTPHDWLRALAGDTSSPPSKKEWLLGKQGTQFWNVRGQAGQRNPSYNSLHHGHAPSPSHGQFWRHSPFSKARGGGGFPEEEVAEAVQLVGGGAWTSPKPTPTPLIHSRMGLEGAGLALPVRVRVRVPVRVRGGWDDGYLSSDPTPSPALVVQPVPLTIQPLQHLLEDGMRWCVVPGRFLRCWPHGPRPSSGTG</sequence>
<evidence type="ECO:0000313" key="3">
    <source>
        <dbReference type="Proteomes" id="UP000645828"/>
    </source>
</evidence>
<comment type="caution">
    <text evidence="2">The sequence shown here is derived from an EMBL/GenBank/DDBJ whole genome shotgun (WGS) entry which is preliminary data.</text>
</comment>
<organism evidence="2 3">
    <name type="scientific">Nyctereutes procyonoides</name>
    <name type="common">Raccoon dog</name>
    <name type="synonym">Canis procyonoides</name>
    <dbReference type="NCBI Taxonomy" id="34880"/>
    <lineage>
        <taxon>Eukaryota</taxon>
        <taxon>Metazoa</taxon>
        <taxon>Chordata</taxon>
        <taxon>Craniata</taxon>
        <taxon>Vertebrata</taxon>
        <taxon>Euteleostomi</taxon>
        <taxon>Mammalia</taxon>
        <taxon>Eutheria</taxon>
        <taxon>Laurasiatheria</taxon>
        <taxon>Carnivora</taxon>
        <taxon>Caniformia</taxon>
        <taxon>Canidae</taxon>
        <taxon>Nyctereutes</taxon>
    </lineage>
</organism>